<dbReference type="PANTHER" id="PTHR43394:SF1">
    <property type="entry name" value="ATP-BINDING CASSETTE SUB-FAMILY B MEMBER 10, MITOCHONDRIAL"/>
    <property type="match status" value="1"/>
</dbReference>
<feature type="transmembrane region" description="Helical" evidence="10">
    <location>
        <begin position="249"/>
        <end position="272"/>
    </location>
</feature>
<evidence type="ECO:0000313" key="14">
    <source>
        <dbReference type="Proteomes" id="UP000316626"/>
    </source>
</evidence>
<keyword evidence="3" id="KW-0813">Transport</keyword>
<evidence type="ECO:0000256" key="2">
    <source>
        <dbReference type="ARBA" id="ARBA00005417"/>
    </source>
</evidence>
<keyword evidence="7 13" id="KW-0067">ATP-binding</keyword>
<dbReference type="InterPro" id="IPR036640">
    <property type="entry name" value="ABC1_TM_sf"/>
</dbReference>
<dbReference type="GO" id="GO:0016887">
    <property type="term" value="F:ATP hydrolysis activity"/>
    <property type="evidence" value="ECO:0007669"/>
    <property type="project" value="InterPro"/>
</dbReference>
<reference evidence="13 14" key="1">
    <citation type="submission" date="2019-06" db="EMBL/GenBank/DDBJ databases">
        <title>Psychrobacillus vulpis sp. nov., a new species isolated from feces of a red fox that inhabits in The Tablas de Daimiel Natural Park, Albacete, Spain.</title>
        <authorList>
            <person name="Rodriguez M."/>
            <person name="Reina J.C."/>
            <person name="Bejar V."/>
            <person name="Llamas I."/>
        </authorList>
    </citation>
    <scope>NUCLEOTIDE SEQUENCE [LARGE SCALE GENOMIC DNA]</scope>
    <source>
        <strain evidence="13 14">Z8</strain>
    </source>
</reference>
<evidence type="ECO:0000256" key="8">
    <source>
        <dbReference type="ARBA" id="ARBA00022989"/>
    </source>
</evidence>
<evidence type="ECO:0000259" key="11">
    <source>
        <dbReference type="PROSITE" id="PS50893"/>
    </source>
</evidence>
<dbReference type="InterPro" id="IPR027417">
    <property type="entry name" value="P-loop_NTPase"/>
</dbReference>
<evidence type="ECO:0000256" key="4">
    <source>
        <dbReference type="ARBA" id="ARBA00022475"/>
    </source>
</evidence>
<evidence type="ECO:0000313" key="13">
    <source>
        <dbReference type="EMBL" id="TQR21508.1"/>
    </source>
</evidence>
<gene>
    <name evidence="13" type="ORF">FG384_00710</name>
</gene>
<keyword evidence="9 10" id="KW-0472">Membrane</keyword>
<keyword evidence="6" id="KW-0547">Nucleotide-binding</keyword>
<feature type="transmembrane region" description="Helical" evidence="10">
    <location>
        <begin position="284"/>
        <end position="308"/>
    </location>
</feature>
<dbReference type="GO" id="GO:0005886">
    <property type="term" value="C:plasma membrane"/>
    <property type="evidence" value="ECO:0007669"/>
    <property type="project" value="UniProtKB-SubCell"/>
</dbReference>
<dbReference type="InterPro" id="IPR017871">
    <property type="entry name" value="ABC_transporter-like_CS"/>
</dbReference>
<accession>A0A544TVN1</accession>
<name>A0A544TVN1_9BACI</name>
<dbReference type="InterPro" id="IPR039421">
    <property type="entry name" value="Type_1_exporter"/>
</dbReference>
<dbReference type="OrthoDB" id="9770415at2"/>
<feature type="domain" description="ABC transporter" evidence="11">
    <location>
        <begin position="342"/>
        <end position="577"/>
    </location>
</feature>
<evidence type="ECO:0000256" key="9">
    <source>
        <dbReference type="ARBA" id="ARBA00023136"/>
    </source>
</evidence>
<dbReference type="SUPFAM" id="SSF52540">
    <property type="entry name" value="P-loop containing nucleoside triphosphate hydrolases"/>
    <property type="match status" value="1"/>
</dbReference>
<feature type="transmembrane region" description="Helical" evidence="10">
    <location>
        <begin position="169"/>
        <end position="188"/>
    </location>
</feature>
<dbReference type="GO" id="GO:0015421">
    <property type="term" value="F:ABC-type oligopeptide transporter activity"/>
    <property type="evidence" value="ECO:0007669"/>
    <property type="project" value="TreeGrafter"/>
</dbReference>
<dbReference type="GO" id="GO:0005524">
    <property type="term" value="F:ATP binding"/>
    <property type="evidence" value="ECO:0007669"/>
    <property type="project" value="UniProtKB-KW"/>
</dbReference>
<dbReference type="InterPro" id="IPR003593">
    <property type="entry name" value="AAA+_ATPase"/>
</dbReference>
<comment type="subcellular location">
    <subcellularLocation>
        <location evidence="1">Cell membrane</location>
        <topology evidence="1">Multi-pass membrane protein</topology>
    </subcellularLocation>
</comment>
<keyword evidence="14" id="KW-1185">Reference proteome</keyword>
<comment type="caution">
    <text evidence="13">The sequence shown here is derived from an EMBL/GenBank/DDBJ whole genome shotgun (WGS) entry which is preliminary data.</text>
</comment>
<dbReference type="Gene3D" id="3.40.50.300">
    <property type="entry name" value="P-loop containing nucleotide triphosphate hydrolases"/>
    <property type="match status" value="1"/>
</dbReference>
<dbReference type="FunFam" id="3.40.50.300:FF:000218">
    <property type="entry name" value="Multidrug ABC transporter ATP-binding protein"/>
    <property type="match status" value="1"/>
</dbReference>
<dbReference type="Pfam" id="PF00005">
    <property type="entry name" value="ABC_tran"/>
    <property type="match status" value="1"/>
</dbReference>
<dbReference type="Proteomes" id="UP000316626">
    <property type="component" value="Unassembled WGS sequence"/>
</dbReference>
<keyword evidence="5 10" id="KW-0812">Transmembrane</keyword>
<proteinExistence type="inferred from homology"/>
<evidence type="ECO:0000256" key="5">
    <source>
        <dbReference type="ARBA" id="ARBA00022692"/>
    </source>
</evidence>
<feature type="transmembrane region" description="Helical" evidence="10">
    <location>
        <begin position="68"/>
        <end position="93"/>
    </location>
</feature>
<dbReference type="Gene3D" id="1.20.1560.10">
    <property type="entry name" value="ABC transporter type 1, transmembrane domain"/>
    <property type="match status" value="1"/>
</dbReference>
<comment type="similarity">
    <text evidence="2">Belongs to the ABC transporter superfamily.</text>
</comment>
<evidence type="ECO:0000256" key="10">
    <source>
        <dbReference type="SAM" id="Phobius"/>
    </source>
</evidence>
<dbReference type="InterPro" id="IPR011527">
    <property type="entry name" value="ABC1_TM_dom"/>
</dbReference>
<keyword evidence="8 10" id="KW-1133">Transmembrane helix</keyword>
<dbReference type="FunFam" id="1.20.1560.10:FF:000011">
    <property type="entry name" value="Multidrug ABC transporter ATP-binding protein"/>
    <property type="match status" value="1"/>
</dbReference>
<sequence length="581" mass="64284">MHKDRSLTMQKSTKGFFQLLRSLRWPVKMTIIALVLSLLSTVIGLVVPLVTKDLVDTLTSTAFNWKMIMLLLVVFLLQAISGGFSFYLLSYIGEYIVADLRKKLWSKVLHLPVTYYDQNESGETMSRITQDTSTLKSLITDHLVNFITGIITIIGSVIILFFIDWKMTLIMLISVPLSVAIMIPLGNMMHKVSKSTQKEMASFSGLLGRVLSEIRLVKSYRAEKTETASGNEAIQSLYKFGLKEAKIQAFIAPFMTLTMMVILVAILGYGGLQVSKGILTAGELVAIIFYLVQIIVPFAQMATFFASFQKAVGATERIQEIFHMDSETVEVESKQLLEDGVVAFEDVHFSYGLDKKVIDGISFEARPGTVTAFVGPSGGGKTTIFSLLERFYDPDSGKILFNQTSITDLSLRAWRSKIGYVSQESPLMSGTILSNMTYGMITIPPMEKIIEAATAANASAFIDELPDKYDTLVGERGIKLSGGQRQRIAIARALLHDPKILILDEATSNLDSGSEAIVQEALERLMKGRTTLIIAHRLATITHADQIFFLEQGKITGSGTHEQLIAHHELYKEFTQGQGLS</sequence>
<keyword evidence="4" id="KW-1003">Cell membrane</keyword>
<feature type="domain" description="ABC transmembrane type-1" evidence="12">
    <location>
        <begin position="31"/>
        <end position="310"/>
    </location>
</feature>
<dbReference type="InterPro" id="IPR003439">
    <property type="entry name" value="ABC_transporter-like_ATP-bd"/>
</dbReference>
<dbReference type="PROSITE" id="PS50929">
    <property type="entry name" value="ABC_TM1F"/>
    <property type="match status" value="1"/>
</dbReference>
<evidence type="ECO:0000256" key="1">
    <source>
        <dbReference type="ARBA" id="ARBA00004651"/>
    </source>
</evidence>
<dbReference type="EMBL" id="VDGI01000001">
    <property type="protein sequence ID" value="TQR21508.1"/>
    <property type="molecule type" value="Genomic_DNA"/>
</dbReference>
<dbReference type="PROSITE" id="PS00211">
    <property type="entry name" value="ABC_TRANSPORTER_1"/>
    <property type="match status" value="1"/>
</dbReference>
<feature type="transmembrane region" description="Helical" evidence="10">
    <location>
        <begin position="143"/>
        <end position="163"/>
    </location>
</feature>
<evidence type="ECO:0000256" key="3">
    <source>
        <dbReference type="ARBA" id="ARBA00022448"/>
    </source>
</evidence>
<organism evidence="13 14">
    <name type="scientific">Psychrobacillus vulpis</name>
    <dbReference type="NCBI Taxonomy" id="2325572"/>
    <lineage>
        <taxon>Bacteria</taxon>
        <taxon>Bacillati</taxon>
        <taxon>Bacillota</taxon>
        <taxon>Bacilli</taxon>
        <taxon>Bacillales</taxon>
        <taxon>Bacillaceae</taxon>
        <taxon>Psychrobacillus</taxon>
    </lineage>
</organism>
<dbReference type="SUPFAM" id="SSF90123">
    <property type="entry name" value="ABC transporter transmembrane region"/>
    <property type="match status" value="1"/>
</dbReference>
<dbReference type="Pfam" id="PF00664">
    <property type="entry name" value="ABC_membrane"/>
    <property type="match status" value="1"/>
</dbReference>
<dbReference type="CDD" id="cd18551">
    <property type="entry name" value="ABC_6TM_LmrA_like"/>
    <property type="match status" value="1"/>
</dbReference>
<dbReference type="PROSITE" id="PS50893">
    <property type="entry name" value="ABC_TRANSPORTER_2"/>
    <property type="match status" value="1"/>
</dbReference>
<protein>
    <submittedName>
        <fullName evidence="13">ABC transporter ATP-binding protein</fullName>
    </submittedName>
</protein>
<evidence type="ECO:0000256" key="7">
    <source>
        <dbReference type="ARBA" id="ARBA00022840"/>
    </source>
</evidence>
<dbReference type="AlphaFoldDB" id="A0A544TVN1"/>
<dbReference type="SMART" id="SM00382">
    <property type="entry name" value="AAA"/>
    <property type="match status" value="1"/>
</dbReference>
<dbReference type="PANTHER" id="PTHR43394">
    <property type="entry name" value="ATP-DEPENDENT PERMEASE MDL1, MITOCHONDRIAL"/>
    <property type="match status" value="1"/>
</dbReference>
<evidence type="ECO:0000259" key="12">
    <source>
        <dbReference type="PROSITE" id="PS50929"/>
    </source>
</evidence>
<evidence type="ECO:0000256" key="6">
    <source>
        <dbReference type="ARBA" id="ARBA00022741"/>
    </source>
</evidence>